<proteinExistence type="predicted"/>
<evidence type="ECO:0000313" key="2">
    <source>
        <dbReference type="Proteomes" id="UP001484097"/>
    </source>
</evidence>
<accession>A0ABV0IFN6</accession>
<evidence type="ECO:0008006" key="3">
    <source>
        <dbReference type="Google" id="ProtNLM"/>
    </source>
</evidence>
<evidence type="ECO:0000313" key="1">
    <source>
        <dbReference type="EMBL" id="MEO9246974.1"/>
    </source>
</evidence>
<gene>
    <name evidence="1" type="ORF">ABDK96_04710</name>
</gene>
<reference evidence="1 2" key="1">
    <citation type="submission" date="2024-05" db="EMBL/GenBank/DDBJ databases">
        <authorList>
            <person name="Yi C."/>
        </authorList>
    </citation>
    <scope>NUCLEOTIDE SEQUENCE [LARGE SCALE GENOMIC DNA]</scope>
    <source>
        <strain evidence="1 2">XS13</strain>
    </source>
</reference>
<protein>
    <recommendedName>
        <fullName evidence="3">SatD family protein</fullName>
    </recommendedName>
</protein>
<keyword evidence="2" id="KW-1185">Reference proteome</keyword>
<name>A0ABV0IFN6_9MICC</name>
<dbReference type="EMBL" id="JBDXMX010000002">
    <property type="protein sequence ID" value="MEO9246974.1"/>
    <property type="molecule type" value="Genomic_DNA"/>
</dbReference>
<dbReference type="Proteomes" id="UP001484097">
    <property type="component" value="Unassembled WGS sequence"/>
</dbReference>
<dbReference type="RefSeq" id="WP_347919323.1">
    <property type="nucleotide sequence ID" value="NZ_JBDXMX010000002.1"/>
</dbReference>
<comment type="caution">
    <text evidence="1">The sequence shown here is derived from an EMBL/GenBank/DDBJ whole genome shotgun (WGS) entry which is preliminary data.</text>
</comment>
<sequence length="222" mass="23498">MPRYILTINQRDSREVGDLVGELLRSLRPVDTVLPFQRSVGDEAIGIVPDARTAVDAALIALRHRRWNVGIGVGSVGPVEPDGPAAGGGEGALPDTQSLHDVGGPGLVYARRAVEEAAKAGVRVPVAVDGPDEQVAEEAQSVLRLIGQLVLTRTDAEWAVLDLMVPGVRGQQRPVAAELGITVQAVSKAVQRSFWNEEHACRPAAERLLALVDAVQLPPSSP</sequence>
<organism evidence="1 2">
    <name type="scientific">Citricoccus nitrophenolicus</name>
    <dbReference type="NCBI Taxonomy" id="863575"/>
    <lineage>
        <taxon>Bacteria</taxon>
        <taxon>Bacillati</taxon>
        <taxon>Actinomycetota</taxon>
        <taxon>Actinomycetes</taxon>
        <taxon>Micrococcales</taxon>
        <taxon>Micrococcaceae</taxon>
        <taxon>Citricoccus</taxon>
    </lineage>
</organism>